<dbReference type="Proteomes" id="UP001162162">
    <property type="component" value="Unassembled WGS sequence"/>
</dbReference>
<gene>
    <name evidence="1" type="ORF">NQ318_013017</name>
</gene>
<sequence length="222" mass="25687">MTTDKNPFLTINKQDYKWPYPKPMAARPAQPPLRTKSNNFFVATLVEPYCHCDAHLYQPELGNYKKLAQKEKKLYEELDEISKQMAVHSNNALDHPCDTDDEKMETIYQTDYVKRGLPLADYRKLMPAIDSPVGVPVKGETIGLKSGYRDPTRFRYNCFLKPFVNVCPELTFTRTPTMIDEWFAPRTGVSEYQDTISRIGLEIIKNSQQYLEPLPSSRRRIG</sequence>
<proteinExistence type="predicted"/>
<evidence type="ECO:0000313" key="2">
    <source>
        <dbReference type="Proteomes" id="UP001162162"/>
    </source>
</evidence>
<organism evidence="1 2">
    <name type="scientific">Aromia moschata</name>
    <dbReference type="NCBI Taxonomy" id="1265417"/>
    <lineage>
        <taxon>Eukaryota</taxon>
        <taxon>Metazoa</taxon>
        <taxon>Ecdysozoa</taxon>
        <taxon>Arthropoda</taxon>
        <taxon>Hexapoda</taxon>
        <taxon>Insecta</taxon>
        <taxon>Pterygota</taxon>
        <taxon>Neoptera</taxon>
        <taxon>Endopterygota</taxon>
        <taxon>Coleoptera</taxon>
        <taxon>Polyphaga</taxon>
        <taxon>Cucujiformia</taxon>
        <taxon>Chrysomeloidea</taxon>
        <taxon>Cerambycidae</taxon>
        <taxon>Cerambycinae</taxon>
        <taxon>Callichromatini</taxon>
        <taxon>Aromia</taxon>
    </lineage>
</organism>
<dbReference type="AlphaFoldDB" id="A0AAV8XWG7"/>
<reference evidence="1" key="1">
    <citation type="journal article" date="2023" name="Insect Mol. Biol.">
        <title>Genome sequencing provides insights into the evolution of gene families encoding plant cell wall-degrading enzymes in longhorned beetles.</title>
        <authorList>
            <person name="Shin N.R."/>
            <person name="Okamura Y."/>
            <person name="Kirsch R."/>
            <person name="Pauchet Y."/>
        </authorList>
    </citation>
    <scope>NUCLEOTIDE SEQUENCE</scope>
    <source>
        <strain evidence="1">AMC_N1</strain>
    </source>
</reference>
<name>A0AAV8XWG7_9CUCU</name>
<accession>A0AAV8XWG7</accession>
<protein>
    <submittedName>
        <fullName evidence="1">Uncharacterized protein</fullName>
    </submittedName>
</protein>
<comment type="caution">
    <text evidence="1">The sequence shown here is derived from an EMBL/GenBank/DDBJ whole genome shotgun (WGS) entry which is preliminary data.</text>
</comment>
<dbReference type="EMBL" id="JAPWTK010000313">
    <property type="protein sequence ID" value="KAJ8942802.1"/>
    <property type="molecule type" value="Genomic_DNA"/>
</dbReference>
<evidence type="ECO:0000313" key="1">
    <source>
        <dbReference type="EMBL" id="KAJ8942802.1"/>
    </source>
</evidence>
<keyword evidence="2" id="KW-1185">Reference proteome</keyword>